<evidence type="ECO:0000313" key="2">
    <source>
        <dbReference type="Proteomes" id="UP001649381"/>
    </source>
</evidence>
<organism evidence="1 2">
    <name type="scientific">Pseudalkalibacillus berkeleyi</name>
    <dbReference type="NCBI Taxonomy" id="1069813"/>
    <lineage>
        <taxon>Bacteria</taxon>
        <taxon>Bacillati</taxon>
        <taxon>Bacillota</taxon>
        <taxon>Bacilli</taxon>
        <taxon>Bacillales</taxon>
        <taxon>Fictibacillaceae</taxon>
        <taxon>Pseudalkalibacillus</taxon>
    </lineage>
</organism>
<proteinExistence type="predicted"/>
<dbReference type="InterPro" id="IPR037208">
    <property type="entry name" value="Spo0E-like_sf"/>
</dbReference>
<dbReference type="EMBL" id="JAKIJS010000001">
    <property type="protein sequence ID" value="MCF6136912.1"/>
    <property type="molecule type" value="Genomic_DNA"/>
</dbReference>
<dbReference type="Pfam" id="PF09388">
    <property type="entry name" value="SpoOE-like"/>
    <property type="match status" value="1"/>
</dbReference>
<accession>A0ABS9GZF3</accession>
<keyword evidence="2" id="KW-1185">Reference proteome</keyword>
<protein>
    <submittedName>
        <fullName evidence="1">Aspartyl-phosphate phosphatase Spo0E family protein</fullName>
    </submittedName>
</protein>
<dbReference type="SUPFAM" id="SSF140500">
    <property type="entry name" value="BAS1536-like"/>
    <property type="match status" value="1"/>
</dbReference>
<name>A0ABS9GZF3_9BACL</name>
<sequence>MLSITIERKRAQMLETAKTFGMSSTQTLKCSQELDRLLQLHLSNQLRDRDYHLRKIS</sequence>
<evidence type="ECO:0000313" key="1">
    <source>
        <dbReference type="EMBL" id="MCF6136912.1"/>
    </source>
</evidence>
<gene>
    <name evidence="1" type="ORF">L2716_04160</name>
</gene>
<dbReference type="RefSeq" id="WP_236332064.1">
    <property type="nucleotide sequence ID" value="NZ_JAKIJS010000001.1"/>
</dbReference>
<dbReference type="Proteomes" id="UP001649381">
    <property type="component" value="Unassembled WGS sequence"/>
</dbReference>
<dbReference type="Gene3D" id="4.10.280.10">
    <property type="entry name" value="Helix-loop-helix DNA-binding domain"/>
    <property type="match status" value="1"/>
</dbReference>
<dbReference type="InterPro" id="IPR036638">
    <property type="entry name" value="HLH_DNA-bd_sf"/>
</dbReference>
<reference evidence="1 2" key="1">
    <citation type="submission" date="2022-01" db="EMBL/GenBank/DDBJ databases">
        <title>Alkalihalobacillus sp. EGI L200015, a novel bacterium isolated from a salt lake sediment.</title>
        <authorList>
            <person name="Gao L."/>
            <person name="Fang B.-Z."/>
            <person name="Li W.-J."/>
        </authorList>
    </citation>
    <scope>NUCLEOTIDE SEQUENCE [LARGE SCALE GENOMIC DNA]</scope>
    <source>
        <strain evidence="1 2">KCTC 12718</strain>
    </source>
</reference>
<comment type="caution">
    <text evidence="1">The sequence shown here is derived from an EMBL/GenBank/DDBJ whole genome shotgun (WGS) entry which is preliminary data.</text>
</comment>
<dbReference type="InterPro" id="IPR018540">
    <property type="entry name" value="Spo0E-like"/>
</dbReference>